<feature type="domain" description="Response regulatory" evidence="2">
    <location>
        <begin position="7"/>
        <end position="124"/>
    </location>
</feature>
<dbReference type="Pfam" id="PF00072">
    <property type="entry name" value="Response_reg"/>
    <property type="match status" value="1"/>
</dbReference>
<dbReference type="AlphaFoldDB" id="F3KK99"/>
<gene>
    <name evidence="3" type="ORF">Nlim_0912</name>
</gene>
<dbReference type="CDD" id="cd17535">
    <property type="entry name" value="REC_NarL-like"/>
    <property type="match status" value="1"/>
</dbReference>
<dbReference type="InterPro" id="IPR001789">
    <property type="entry name" value="Sig_transdc_resp-reg_receiver"/>
</dbReference>
<dbReference type="STRING" id="886738.Nlim_0912"/>
<organism evidence="3">
    <name type="scientific">Candidatus Nitrosarchaeum limnium SFB1</name>
    <dbReference type="NCBI Taxonomy" id="886738"/>
    <lineage>
        <taxon>Archaea</taxon>
        <taxon>Nitrososphaerota</taxon>
        <taxon>Nitrososphaeria</taxon>
        <taxon>Nitrosopumilales</taxon>
        <taxon>Nitrosopumilaceae</taxon>
        <taxon>Nitrosarchaeum</taxon>
    </lineage>
</organism>
<name>F3KK99_9ARCH</name>
<comment type="caution">
    <text evidence="3">The sequence shown here is derived from an EMBL/GenBank/DDBJ whole genome shotgun (WGS) entry which is preliminary data.</text>
</comment>
<proteinExistence type="predicted"/>
<dbReference type="GO" id="GO:0000160">
    <property type="term" value="P:phosphorelay signal transduction system"/>
    <property type="evidence" value="ECO:0007669"/>
    <property type="project" value="InterPro"/>
</dbReference>
<dbReference type="PANTHER" id="PTHR44591">
    <property type="entry name" value="STRESS RESPONSE REGULATOR PROTEIN 1"/>
    <property type="match status" value="1"/>
</dbReference>
<evidence type="ECO:0000313" key="3">
    <source>
        <dbReference type="EMBL" id="EGG42266.1"/>
    </source>
</evidence>
<dbReference type="PROSITE" id="PS50110">
    <property type="entry name" value="RESPONSE_REGULATORY"/>
    <property type="match status" value="1"/>
</dbReference>
<dbReference type="InterPro" id="IPR050595">
    <property type="entry name" value="Bact_response_regulator"/>
</dbReference>
<dbReference type="SMART" id="SM00448">
    <property type="entry name" value="REC"/>
    <property type="match status" value="1"/>
</dbReference>
<accession>F3KK99</accession>
<dbReference type="Gene3D" id="3.40.50.2300">
    <property type="match status" value="1"/>
</dbReference>
<reference evidence="3" key="1">
    <citation type="journal article" date="2011" name="PLoS ONE">
        <title>Genome of a low-salinity ammonia-oxidizing archaeon determined by single-cell and metagenomic analysis.</title>
        <authorList>
            <person name="Blainey P.C."/>
            <person name="Mosier A.C."/>
            <person name="Potanina A."/>
            <person name="Francis C.A."/>
            <person name="Quake S.R."/>
        </authorList>
    </citation>
    <scope>NUCLEOTIDE SEQUENCE [LARGE SCALE GENOMIC DNA]</scope>
    <source>
        <strain evidence="3">SFB1</strain>
    </source>
</reference>
<dbReference type="PANTHER" id="PTHR44591:SF3">
    <property type="entry name" value="RESPONSE REGULATORY DOMAIN-CONTAINING PROTEIN"/>
    <property type="match status" value="1"/>
</dbReference>
<dbReference type="SUPFAM" id="SSF52172">
    <property type="entry name" value="CheY-like"/>
    <property type="match status" value="1"/>
</dbReference>
<evidence type="ECO:0000256" key="1">
    <source>
        <dbReference type="ARBA" id="ARBA00022553"/>
    </source>
</evidence>
<dbReference type="InterPro" id="IPR011006">
    <property type="entry name" value="CheY-like_superfamily"/>
</dbReference>
<evidence type="ECO:0000259" key="2">
    <source>
        <dbReference type="PROSITE" id="PS50110"/>
    </source>
</evidence>
<dbReference type="InterPro" id="IPR058245">
    <property type="entry name" value="NreC/VraR/RcsB-like_REC"/>
</dbReference>
<protein>
    <submittedName>
        <fullName evidence="3">CheY-like receiver</fullName>
    </submittedName>
</protein>
<sequence>MGRQYPIILIVDDSQAFREFAQLVIKDDLKFVTIITATNGMEGLQMYKKYKPDVIILDWKMPVMDGMQVLKTVMKDDLRTKVIMTTAYTEDQLLLNEMKALGALCFVPKPTQRLLLLKAINDGLRERKNAGLYGQIPNV</sequence>
<dbReference type="PATRIC" id="fig|886738.10.peg.1009"/>
<dbReference type="HOGENOM" id="CLU_000445_69_15_2"/>
<dbReference type="Proteomes" id="UP000004348">
    <property type="component" value="Chromosome"/>
</dbReference>
<dbReference type="EMBL" id="AEGP01000033">
    <property type="protein sequence ID" value="EGG42266.1"/>
    <property type="molecule type" value="Genomic_DNA"/>
</dbReference>
<keyword evidence="1" id="KW-0597">Phosphoprotein</keyword>